<evidence type="ECO:0000313" key="4">
    <source>
        <dbReference type="Proteomes" id="UP000320475"/>
    </source>
</evidence>
<feature type="compositionally biased region" description="Acidic residues" evidence="1">
    <location>
        <begin position="162"/>
        <end position="172"/>
    </location>
</feature>
<proteinExistence type="predicted"/>
<dbReference type="VEuPathDB" id="FungiDB:SeMB42_g02143"/>
<gene>
    <name evidence="3" type="ORF">SeLEV6574_g06486</name>
</gene>
<comment type="caution">
    <text evidence="3">The sequence shown here is derived from an EMBL/GenBank/DDBJ whole genome shotgun (WGS) entry which is preliminary data.</text>
</comment>
<reference evidence="3 4" key="1">
    <citation type="journal article" date="2019" name="Sci. Rep.">
        <title>Comparative genomics of chytrid fungi reveal insights into the obligate biotrophic and pathogenic lifestyle of Synchytrium endobioticum.</title>
        <authorList>
            <person name="van de Vossenberg B.T.L.H."/>
            <person name="Warris S."/>
            <person name="Nguyen H.D.T."/>
            <person name="van Gent-Pelzer M.P.E."/>
            <person name="Joly D.L."/>
            <person name="van de Geest H.C."/>
            <person name="Bonants P.J.M."/>
            <person name="Smith D.S."/>
            <person name="Levesque C.A."/>
            <person name="van der Lee T.A.J."/>
        </authorList>
    </citation>
    <scope>NUCLEOTIDE SEQUENCE [LARGE SCALE GENOMIC DNA]</scope>
    <source>
        <strain evidence="3 4">LEV6574</strain>
    </source>
</reference>
<evidence type="ECO:0008006" key="5">
    <source>
        <dbReference type="Google" id="ProtNLM"/>
    </source>
</evidence>
<feature type="transmembrane region" description="Helical" evidence="2">
    <location>
        <begin position="105"/>
        <end position="128"/>
    </location>
</feature>
<dbReference type="AlphaFoldDB" id="A0A507CNK0"/>
<dbReference type="EMBL" id="QEAM01000371">
    <property type="protein sequence ID" value="TPX40678.1"/>
    <property type="molecule type" value="Genomic_DNA"/>
</dbReference>
<accession>A0A507CNK0</accession>
<feature type="region of interest" description="Disordered" evidence="1">
    <location>
        <begin position="151"/>
        <end position="215"/>
    </location>
</feature>
<evidence type="ECO:0000313" key="3">
    <source>
        <dbReference type="EMBL" id="TPX40678.1"/>
    </source>
</evidence>
<sequence length="215" mass="23427">MESSKSTSASTHQQQRTWLQYLGLVKTNSLPKLLSPTTKDDLPASLNAPEHPMRGASTIAFVSMLYTVRQQTKGRMRIPLQELLENPAAAAANPKLAAYAFAGRAFSTATILVASGGLMVTMGVASILQVNSLKEFSEKLTTLAHERLPQLQGIKSPGASQGEDDGVMDADTYDFLKEVQHELKKERNSPPSETTSQRIVSDTLRESLGPFKPNR</sequence>
<feature type="compositionally biased region" description="Polar residues" evidence="1">
    <location>
        <begin position="189"/>
        <end position="200"/>
    </location>
</feature>
<name>A0A507CNK0_9FUNG</name>
<keyword evidence="2" id="KW-1133">Transmembrane helix</keyword>
<dbReference type="OrthoDB" id="2133213at2759"/>
<evidence type="ECO:0000256" key="1">
    <source>
        <dbReference type="SAM" id="MobiDB-lite"/>
    </source>
</evidence>
<dbReference type="Proteomes" id="UP000320475">
    <property type="component" value="Unassembled WGS sequence"/>
</dbReference>
<keyword evidence="2" id="KW-0812">Transmembrane</keyword>
<feature type="compositionally biased region" description="Basic and acidic residues" evidence="1">
    <location>
        <begin position="174"/>
        <end position="188"/>
    </location>
</feature>
<protein>
    <recommendedName>
        <fullName evidence="5">Transmembrane protein 242</fullName>
    </recommendedName>
</protein>
<keyword evidence="2" id="KW-0472">Membrane</keyword>
<evidence type="ECO:0000256" key="2">
    <source>
        <dbReference type="SAM" id="Phobius"/>
    </source>
</evidence>
<organism evidence="3 4">
    <name type="scientific">Synchytrium endobioticum</name>
    <dbReference type="NCBI Taxonomy" id="286115"/>
    <lineage>
        <taxon>Eukaryota</taxon>
        <taxon>Fungi</taxon>
        <taxon>Fungi incertae sedis</taxon>
        <taxon>Chytridiomycota</taxon>
        <taxon>Chytridiomycota incertae sedis</taxon>
        <taxon>Chytridiomycetes</taxon>
        <taxon>Synchytriales</taxon>
        <taxon>Synchytriaceae</taxon>
        <taxon>Synchytrium</taxon>
    </lineage>
</organism>